<evidence type="ECO:0000256" key="1">
    <source>
        <dbReference type="SAM" id="MobiDB-lite"/>
    </source>
</evidence>
<proteinExistence type="predicted"/>
<reference evidence="3 4" key="1">
    <citation type="submission" date="2022-07" db="EMBL/GenBank/DDBJ databases">
        <title>Novel species in genus Arthrobacter.</title>
        <authorList>
            <person name="Liu Y."/>
        </authorList>
    </citation>
    <scope>NUCLEOTIDE SEQUENCE [LARGE SCALE GENOMIC DNA]</scope>
    <source>
        <strain evidence="4">zg-Y859</strain>
    </source>
</reference>
<keyword evidence="2" id="KW-0472">Membrane</keyword>
<dbReference type="RefSeq" id="WP_255866602.1">
    <property type="nucleotide sequence ID" value="NZ_CP104263.1"/>
</dbReference>
<feature type="transmembrane region" description="Helical" evidence="2">
    <location>
        <begin position="12"/>
        <end position="32"/>
    </location>
</feature>
<protein>
    <recommendedName>
        <fullName evidence="5">DUF4760 domain-containing protein</fullName>
    </recommendedName>
</protein>
<sequence>MPLGIEPNVLWSGAIGSLVAALIGGLVALGVVRLTNKNQARLAGEAREKAAIADFIASADGFLTEYSEGRRAIESLLQQTMAASVRWQLELSDEDMASELILWPHHLVNLAVKASEAEADGGDPADEYEALLQAVMEVRFAALEWHKANQGQRNEYRRRLEAGRTAGSGNAAGPPSTS</sequence>
<evidence type="ECO:0000313" key="4">
    <source>
        <dbReference type="Proteomes" id="UP001206924"/>
    </source>
</evidence>
<name>A0ABT1NYJ6_9MICC</name>
<accession>A0ABT1NYJ6</accession>
<dbReference type="EMBL" id="JANFLP010000020">
    <property type="protein sequence ID" value="MCQ1951594.1"/>
    <property type="molecule type" value="Genomic_DNA"/>
</dbReference>
<keyword evidence="2" id="KW-0812">Transmembrane</keyword>
<keyword evidence="2" id="KW-1133">Transmembrane helix</keyword>
<comment type="caution">
    <text evidence="3">The sequence shown here is derived from an EMBL/GenBank/DDBJ whole genome shotgun (WGS) entry which is preliminary data.</text>
</comment>
<organism evidence="3 4">
    <name type="scientific">Arthrobacter jinronghuae</name>
    <dbReference type="NCBI Taxonomy" id="2964609"/>
    <lineage>
        <taxon>Bacteria</taxon>
        <taxon>Bacillati</taxon>
        <taxon>Actinomycetota</taxon>
        <taxon>Actinomycetes</taxon>
        <taxon>Micrococcales</taxon>
        <taxon>Micrococcaceae</taxon>
        <taxon>Arthrobacter</taxon>
    </lineage>
</organism>
<evidence type="ECO:0000256" key="2">
    <source>
        <dbReference type="SAM" id="Phobius"/>
    </source>
</evidence>
<feature type="region of interest" description="Disordered" evidence="1">
    <location>
        <begin position="154"/>
        <end position="178"/>
    </location>
</feature>
<evidence type="ECO:0008006" key="5">
    <source>
        <dbReference type="Google" id="ProtNLM"/>
    </source>
</evidence>
<gene>
    <name evidence="3" type="ORF">NNX28_16880</name>
</gene>
<keyword evidence="4" id="KW-1185">Reference proteome</keyword>
<dbReference type="Proteomes" id="UP001206924">
    <property type="component" value="Unassembled WGS sequence"/>
</dbReference>
<evidence type="ECO:0000313" key="3">
    <source>
        <dbReference type="EMBL" id="MCQ1951594.1"/>
    </source>
</evidence>